<keyword evidence="10" id="KW-1185">Reference proteome</keyword>
<feature type="transmembrane region" description="Helical" evidence="7">
    <location>
        <begin position="506"/>
        <end position="524"/>
    </location>
</feature>
<name>A0ABD6A943_9EURY</name>
<evidence type="ECO:0000313" key="9">
    <source>
        <dbReference type="EMBL" id="MFC7317073.1"/>
    </source>
</evidence>
<feature type="transmembrane region" description="Helical" evidence="7">
    <location>
        <begin position="48"/>
        <end position="70"/>
    </location>
</feature>
<dbReference type="GO" id="GO:0016020">
    <property type="term" value="C:membrane"/>
    <property type="evidence" value="ECO:0007669"/>
    <property type="project" value="UniProtKB-SubCell"/>
</dbReference>
<gene>
    <name evidence="9" type="ORF">ACFQPE_09730</name>
</gene>
<dbReference type="PROSITE" id="PS51202">
    <property type="entry name" value="RCK_C"/>
    <property type="match status" value="2"/>
</dbReference>
<dbReference type="PANTHER" id="PTHR43652">
    <property type="entry name" value="BASIC AMINO ACID ANTIPORTER YFCC-RELATED"/>
    <property type="match status" value="1"/>
</dbReference>
<dbReference type="InterPro" id="IPR006037">
    <property type="entry name" value="RCK_C"/>
</dbReference>
<dbReference type="PANTHER" id="PTHR43652:SF2">
    <property type="entry name" value="BASIC AMINO ACID ANTIPORTER YFCC-RELATED"/>
    <property type="match status" value="1"/>
</dbReference>
<evidence type="ECO:0000256" key="7">
    <source>
        <dbReference type="SAM" id="Phobius"/>
    </source>
</evidence>
<reference evidence="9 10" key="1">
    <citation type="journal article" date="2019" name="Int. J. Syst. Evol. Microbiol.">
        <title>The Global Catalogue of Microorganisms (GCM) 10K type strain sequencing project: providing services to taxonomists for standard genome sequencing and annotation.</title>
        <authorList>
            <consortium name="The Broad Institute Genomics Platform"/>
            <consortium name="The Broad Institute Genome Sequencing Center for Infectious Disease"/>
            <person name="Wu L."/>
            <person name="Ma J."/>
        </authorList>
    </citation>
    <scope>NUCLEOTIDE SEQUENCE [LARGE SCALE GENOMIC DNA]</scope>
    <source>
        <strain evidence="9 10">PSR21</strain>
    </source>
</reference>
<comment type="subcellular location">
    <subcellularLocation>
        <location evidence="1">Membrane</location>
        <topology evidence="1">Multi-pass membrane protein</topology>
    </subcellularLocation>
</comment>
<dbReference type="InterPro" id="IPR004680">
    <property type="entry name" value="Cit_transptr-like_dom"/>
</dbReference>
<dbReference type="Gene3D" id="3.30.70.1450">
    <property type="entry name" value="Regulator of K+ conductance, C-terminal domain"/>
    <property type="match status" value="2"/>
</dbReference>
<evidence type="ECO:0000256" key="5">
    <source>
        <dbReference type="ARBA" id="ARBA00022989"/>
    </source>
</evidence>
<feature type="transmembrane region" description="Helical" evidence="7">
    <location>
        <begin position="479"/>
        <end position="500"/>
    </location>
</feature>
<dbReference type="Pfam" id="PF02080">
    <property type="entry name" value="TrkA_C"/>
    <property type="match status" value="1"/>
</dbReference>
<evidence type="ECO:0000256" key="1">
    <source>
        <dbReference type="ARBA" id="ARBA00004141"/>
    </source>
</evidence>
<dbReference type="FunFam" id="3.30.70.1450:FF:000009">
    <property type="entry name" value="SLC13 family permease"/>
    <property type="match status" value="1"/>
</dbReference>
<feature type="transmembrane region" description="Helical" evidence="7">
    <location>
        <begin position="406"/>
        <end position="433"/>
    </location>
</feature>
<dbReference type="InterPro" id="IPR051679">
    <property type="entry name" value="DASS-Related_Transporters"/>
</dbReference>
<evidence type="ECO:0000259" key="8">
    <source>
        <dbReference type="PROSITE" id="PS51202"/>
    </source>
</evidence>
<dbReference type="AlphaFoldDB" id="A0ABD6A943"/>
<protein>
    <submittedName>
        <fullName evidence="9">SLC13 family permease</fullName>
    </submittedName>
</protein>
<dbReference type="GeneID" id="79316273"/>
<dbReference type="SUPFAM" id="SSF116726">
    <property type="entry name" value="TrkA C-terminal domain-like"/>
    <property type="match status" value="2"/>
</dbReference>
<keyword evidence="4" id="KW-0677">Repeat</keyword>
<feature type="transmembrane region" description="Helical" evidence="7">
    <location>
        <begin position="453"/>
        <end position="472"/>
    </location>
</feature>
<evidence type="ECO:0000256" key="2">
    <source>
        <dbReference type="ARBA" id="ARBA00022448"/>
    </source>
</evidence>
<keyword evidence="2" id="KW-0813">Transport</keyword>
<dbReference type="InterPro" id="IPR036721">
    <property type="entry name" value="RCK_C_sf"/>
</dbReference>
<keyword evidence="5 7" id="KW-1133">Transmembrane helix</keyword>
<sequence>MVVVFGVILVALALFATELVPVDVTAIVVMVLLILLEPWTRISPAEGIAGFANEATITVLAMLILSAGISRSGAVQILGRRMAAFAGTDRRKQLAATIGVTGVPSGFINNTPVVAILVPVISDLAHKGRTSPSTLLMPLSFASMLGGTLTLIGTSTNILASEISRELSGEYPELHAFGVFEFTELGAIVLVVGSAYLLFVAPRLIPERVPPEEDFVEEYEIEGYLTDVVVGERSPLVGTTVEAAIDHASFDADILQLERDGERFMEPLGKKEVRAGDVLRVRTDRPTLRRLMRADGLSLRGGPETESDLTPVEADPTLVEIVVPRGSFLVGETLASSGFRQRYDANVLAFRSRGELLHDRLENVQIQVGDTLLVQTTPDTLDRLARNPDFIVAREPDRPEYRTDKIVPAFAVIAGVVAAAGLGLVPILVSALAGVVAMVATGVLRPNELYESVEWNVIFLLAGVIPLGNALQQTGAADLLGALVASTAGALPAVGVLWVFYVATAVLTNVISNNASVVLMIPVAARAATEIGANPFAFVLAVTFAASTAFLTPIGYQTNLFVYGPGGYRFTDYFRVGAPLQALLSVVTVVGIYVLWGVTS</sequence>
<evidence type="ECO:0000256" key="3">
    <source>
        <dbReference type="ARBA" id="ARBA00022692"/>
    </source>
</evidence>
<feature type="transmembrane region" description="Helical" evidence="7">
    <location>
        <begin position="174"/>
        <end position="199"/>
    </location>
</feature>
<evidence type="ECO:0000313" key="10">
    <source>
        <dbReference type="Proteomes" id="UP001596547"/>
    </source>
</evidence>
<evidence type="ECO:0000256" key="6">
    <source>
        <dbReference type="ARBA" id="ARBA00023136"/>
    </source>
</evidence>
<comment type="caution">
    <text evidence="9">The sequence shown here is derived from an EMBL/GenBank/DDBJ whole genome shotgun (WGS) entry which is preliminary data.</text>
</comment>
<organism evidence="9 10">
    <name type="scientific">Halomarina halobia</name>
    <dbReference type="NCBI Taxonomy" id="3033386"/>
    <lineage>
        <taxon>Archaea</taxon>
        <taxon>Methanobacteriati</taxon>
        <taxon>Methanobacteriota</taxon>
        <taxon>Stenosarchaea group</taxon>
        <taxon>Halobacteria</taxon>
        <taxon>Halobacteriales</taxon>
        <taxon>Natronomonadaceae</taxon>
        <taxon>Halomarina</taxon>
    </lineage>
</organism>
<accession>A0ABD6A943</accession>
<feature type="transmembrane region" description="Helical" evidence="7">
    <location>
        <begin position="536"/>
        <end position="556"/>
    </location>
</feature>
<evidence type="ECO:0000256" key="4">
    <source>
        <dbReference type="ARBA" id="ARBA00022737"/>
    </source>
</evidence>
<dbReference type="Pfam" id="PF03600">
    <property type="entry name" value="CitMHS"/>
    <property type="match status" value="1"/>
</dbReference>
<dbReference type="EMBL" id="JBHTBF010000002">
    <property type="protein sequence ID" value="MFC7317073.1"/>
    <property type="molecule type" value="Genomic_DNA"/>
</dbReference>
<proteinExistence type="predicted"/>
<dbReference type="Proteomes" id="UP001596547">
    <property type="component" value="Unassembled WGS sequence"/>
</dbReference>
<feature type="transmembrane region" description="Helical" evidence="7">
    <location>
        <begin position="576"/>
        <end position="596"/>
    </location>
</feature>
<dbReference type="RefSeq" id="WP_276305745.1">
    <property type="nucleotide sequence ID" value="NZ_CP119992.1"/>
</dbReference>
<feature type="domain" description="RCK C-terminal" evidence="8">
    <location>
        <begin position="306"/>
        <end position="390"/>
    </location>
</feature>
<keyword evidence="3 7" id="KW-0812">Transmembrane</keyword>
<keyword evidence="6 7" id="KW-0472">Membrane</keyword>
<feature type="domain" description="RCK C-terminal" evidence="8">
    <location>
        <begin position="213"/>
        <end position="297"/>
    </location>
</feature>
<feature type="transmembrane region" description="Helical" evidence="7">
    <location>
        <begin position="7"/>
        <end position="36"/>
    </location>
</feature>